<dbReference type="EMBL" id="JAIWYP010000005">
    <property type="protein sequence ID" value="KAH3825673.1"/>
    <property type="molecule type" value="Genomic_DNA"/>
</dbReference>
<evidence type="ECO:0000313" key="2">
    <source>
        <dbReference type="Proteomes" id="UP000828390"/>
    </source>
</evidence>
<gene>
    <name evidence="1" type="ORF">DPMN_127554</name>
</gene>
<dbReference type="Proteomes" id="UP000828390">
    <property type="component" value="Unassembled WGS sequence"/>
</dbReference>
<reference evidence="1" key="1">
    <citation type="journal article" date="2019" name="bioRxiv">
        <title>The Genome of the Zebra Mussel, Dreissena polymorpha: A Resource for Invasive Species Research.</title>
        <authorList>
            <person name="McCartney M.A."/>
            <person name="Auch B."/>
            <person name="Kono T."/>
            <person name="Mallez S."/>
            <person name="Zhang Y."/>
            <person name="Obille A."/>
            <person name="Becker A."/>
            <person name="Abrahante J.E."/>
            <person name="Garbe J."/>
            <person name="Badalamenti J.P."/>
            <person name="Herman A."/>
            <person name="Mangelson H."/>
            <person name="Liachko I."/>
            <person name="Sullivan S."/>
            <person name="Sone E.D."/>
            <person name="Koren S."/>
            <person name="Silverstein K.A.T."/>
            <person name="Beckman K.B."/>
            <person name="Gohl D.M."/>
        </authorList>
    </citation>
    <scope>NUCLEOTIDE SEQUENCE</scope>
    <source>
        <strain evidence="1">Duluth1</strain>
        <tissue evidence="1">Whole animal</tissue>
    </source>
</reference>
<sequence length="58" mass="6210">MTWVYRTDGCVFRPVGVSRSPKVKLTRPSDDTVPAGGAAPCSGAGICLSLNWTCQHRC</sequence>
<name>A0A9D4H1G2_DREPO</name>
<dbReference type="AlphaFoldDB" id="A0A9D4H1G2"/>
<organism evidence="1 2">
    <name type="scientific">Dreissena polymorpha</name>
    <name type="common">Zebra mussel</name>
    <name type="synonym">Mytilus polymorpha</name>
    <dbReference type="NCBI Taxonomy" id="45954"/>
    <lineage>
        <taxon>Eukaryota</taxon>
        <taxon>Metazoa</taxon>
        <taxon>Spiralia</taxon>
        <taxon>Lophotrochozoa</taxon>
        <taxon>Mollusca</taxon>
        <taxon>Bivalvia</taxon>
        <taxon>Autobranchia</taxon>
        <taxon>Heteroconchia</taxon>
        <taxon>Euheterodonta</taxon>
        <taxon>Imparidentia</taxon>
        <taxon>Neoheterodontei</taxon>
        <taxon>Myida</taxon>
        <taxon>Dreissenoidea</taxon>
        <taxon>Dreissenidae</taxon>
        <taxon>Dreissena</taxon>
    </lineage>
</organism>
<keyword evidence="2" id="KW-1185">Reference proteome</keyword>
<evidence type="ECO:0000313" key="1">
    <source>
        <dbReference type="EMBL" id="KAH3825673.1"/>
    </source>
</evidence>
<accession>A0A9D4H1G2</accession>
<reference evidence="1" key="2">
    <citation type="submission" date="2020-11" db="EMBL/GenBank/DDBJ databases">
        <authorList>
            <person name="McCartney M.A."/>
            <person name="Auch B."/>
            <person name="Kono T."/>
            <person name="Mallez S."/>
            <person name="Becker A."/>
            <person name="Gohl D.M."/>
            <person name="Silverstein K.A.T."/>
            <person name="Koren S."/>
            <person name="Bechman K.B."/>
            <person name="Herman A."/>
            <person name="Abrahante J.E."/>
            <person name="Garbe J."/>
        </authorList>
    </citation>
    <scope>NUCLEOTIDE SEQUENCE</scope>
    <source>
        <strain evidence="1">Duluth1</strain>
        <tissue evidence="1">Whole animal</tissue>
    </source>
</reference>
<proteinExistence type="predicted"/>
<comment type="caution">
    <text evidence="1">The sequence shown here is derived from an EMBL/GenBank/DDBJ whole genome shotgun (WGS) entry which is preliminary data.</text>
</comment>
<protein>
    <submittedName>
        <fullName evidence="1">Uncharacterized protein</fullName>
    </submittedName>
</protein>